<dbReference type="RefSeq" id="WP_344286747.1">
    <property type="nucleotide sequence ID" value="NZ_BAAAPF010000002.1"/>
</dbReference>
<dbReference type="InterPro" id="IPR000522">
    <property type="entry name" value="ABC_transptr_permease_BtuC"/>
</dbReference>
<evidence type="ECO:0000256" key="4">
    <source>
        <dbReference type="ARBA" id="ARBA00022475"/>
    </source>
</evidence>
<feature type="transmembrane region" description="Helical" evidence="8">
    <location>
        <begin position="341"/>
        <end position="359"/>
    </location>
</feature>
<dbReference type="CDD" id="cd06550">
    <property type="entry name" value="TM_ABC_iron-siderophores_like"/>
    <property type="match status" value="1"/>
</dbReference>
<feature type="transmembrane region" description="Helical" evidence="8">
    <location>
        <begin position="93"/>
        <end position="110"/>
    </location>
</feature>
<keyword evidence="7 8" id="KW-0472">Membrane</keyword>
<evidence type="ECO:0000256" key="5">
    <source>
        <dbReference type="ARBA" id="ARBA00022692"/>
    </source>
</evidence>
<evidence type="ECO:0000256" key="3">
    <source>
        <dbReference type="ARBA" id="ARBA00022448"/>
    </source>
</evidence>
<comment type="caution">
    <text evidence="9">The sequence shown here is derived from an EMBL/GenBank/DDBJ whole genome shotgun (WGS) entry which is preliminary data.</text>
</comment>
<keyword evidence="4" id="KW-1003">Cell membrane</keyword>
<accession>A0ABP5IXT8</accession>
<dbReference type="PANTHER" id="PTHR30472">
    <property type="entry name" value="FERRIC ENTEROBACTIN TRANSPORT SYSTEM PERMEASE PROTEIN"/>
    <property type="match status" value="1"/>
</dbReference>
<evidence type="ECO:0000256" key="6">
    <source>
        <dbReference type="ARBA" id="ARBA00022989"/>
    </source>
</evidence>
<feature type="transmembrane region" description="Helical" evidence="8">
    <location>
        <begin position="31"/>
        <end position="51"/>
    </location>
</feature>
<dbReference type="EMBL" id="BAAAPF010000002">
    <property type="protein sequence ID" value="GAA2106977.1"/>
    <property type="molecule type" value="Genomic_DNA"/>
</dbReference>
<keyword evidence="6 8" id="KW-1133">Transmembrane helix</keyword>
<feature type="transmembrane region" description="Helical" evidence="8">
    <location>
        <begin position="181"/>
        <end position="203"/>
    </location>
</feature>
<name>A0ABP5IXT8_9ACTN</name>
<feature type="transmembrane region" description="Helical" evidence="8">
    <location>
        <begin position="223"/>
        <end position="245"/>
    </location>
</feature>
<feature type="transmembrane region" description="Helical" evidence="8">
    <location>
        <begin position="148"/>
        <end position="169"/>
    </location>
</feature>
<organism evidence="9 10">
    <name type="scientific">Streptomyces synnematoformans</name>
    <dbReference type="NCBI Taxonomy" id="415721"/>
    <lineage>
        <taxon>Bacteria</taxon>
        <taxon>Bacillati</taxon>
        <taxon>Actinomycetota</taxon>
        <taxon>Actinomycetes</taxon>
        <taxon>Kitasatosporales</taxon>
        <taxon>Streptomycetaceae</taxon>
        <taxon>Streptomyces</taxon>
    </lineage>
</organism>
<evidence type="ECO:0000256" key="2">
    <source>
        <dbReference type="ARBA" id="ARBA00007935"/>
    </source>
</evidence>
<proteinExistence type="inferred from homology"/>
<evidence type="ECO:0000256" key="7">
    <source>
        <dbReference type="ARBA" id="ARBA00023136"/>
    </source>
</evidence>
<feature type="transmembrane region" description="Helical" evidence="8">
    <location>
        <begin position="273"/>
        <end position="301"/>
    </location>
</feature>
<keyword evidence="5 8" id="KW-0812">Transmembrane</keyword>
<evidence type="ECO:0000313" key="9">
    <source>
        <dbReference type="EMBL" id="GAA2106977.1"/>
    </source>
</evidence>
<evidence type="ECO:0000313" key="10">
    <source>
        <dbReference type="Proteomes" id="UP001500443"/>
    </source>
</evidence>
<comment type="similarity">
    <text evidence="2">Belongs to the binding-protein-dependent transport system permease family. FecCD subfamily.</text>
</comment>
<reference evidence="10" key="1">
    <citation type="journal article" date="2019" name="Int. J. Syst. Evol. Microbiol.">
        <title>The Global Catalogue of Microorganisms (GCM) 10K type strain sequencing project: providing services to taxonomists for standard genome sequencing and annotation.</title>
        <authorList>
            <consortium name="The Broad Institute Genomics Platform"/>
            <consortium name="The Broad Institute Genome Sequencing Center for Infectious Disease"/>
            <person name="Wu L."/>
            <person name="Ma J."/>
        </authorList>
    </citation>
    <scope>NUCLEOTIDE SEQUENCE [LARGE SCALE GENOMIC DNA]</scope>
    <source>
        <strain evidence="10">JCM 15481</strain>
    </source>
</reference>
<sequence>MTLTADTGDVLDKGPPPVDDLDHARRSRRTLLWVGGLALLLLVTVPVAIGLGPVAIPPDTVAAVVAHHVVGAPEVTWEPSEDSIVWLVRTPRVLLAAVVGAALAITGVALQSLVRNVLAEPYLLGVSPGASTGAALTILFGVGTGVGASSLTTSAFLGALAAIAAVFALASSGGRITAVRLLLAGVAVGYVFNAVTHFLIFASDTPEGARAVLFWLLGSLARASWSSVGLAAALTAVAFAVLLVWSRRLDALVLGDDTAHALGSPPNRVRAQVLLVVALCVGAAVAVSGGIAFVGLIVPHVARLCVGGVHRRLLPVAALIGASFLVWADVVARMAFSPRELPIGIVTAVVGAPFLLILVRRMKTAT</sequence>
<comment type="subcellular location">
    <subcellularLocation>
        <location evidence="1">Cell membrane</location>
        <topology evidence="1">Multi-pass membrane protein</topology>
    </subcellularLocation>
</comment>
<evidence type="ECO:0000256" key="1">
    <source>
        <dbReference type="ARBA" id="ARBA00004651"/>
    </source>
</evidence>
<protein>
    <submittedName>
        <fullName evidence="9">Iron ABC transporter permease</fullName>
    </submittedName>
</protein>
<dbReference type="Proteomes" id="UP001500443">
    <property type="component" value="Unassembled WGS sequence"/>
</dbReference>
<dbReference type="SUPFAM" id="SSF81345">
    <property type="entry name" value="ABC transporter involved in vitamin B12 uptake, BtuC"/>
    <property type="match status" value="1"/>
</dbReference>
<dbReference type="PANTHER" id="PTHR30472:SF67">
    <property type="entry name" value="PERMEASE OF ABC TRANSPORTER-RELATED"/>
    <property type="match status" value="1"/>
</dbReference>
<feature type="transmembrane region" description="Helical" evidence="8">
    <location>
        <begin position="122"/>
        <end position="142"/>
    </location>
</feature>
<gene>
    <name evidence="9" type="ORF">GCM10009802_01680</name>
</gene>
<dbReference type="Gene3D" id="1.10.3470.10">
    <property type="entry name" value="ABC transporter involved in vitamin B12 uptake, BtuC"/>
    <property type="match status" value="1"/>
</dbReference>
<evidence type="ECO:0000256" key="8">
    <source>
        <dbReference type="SAM" id="Phobius"/>
    </source>
</evidence>
<keyword evidence="10" id="KW-1185">Reference proteome</keyword>
<dbReference type="Pfam" id="PF01032">
    <property type="entry name" value="FecCD"/>
    <property type="match status" value="1"/>
</dbReference>
<keyword evidence="3" id="KW-0813">Transport</keyword>
<dbReference type="InterPro" id="IPR037294">
    <property type="entry name" value="ABC_BtuC-like"/>
</dbReference>